<comment type="similarity">
    <text evidence="1">Belongs to the polypeptide deformylase family.</text>
</comment>
<name>A0ABR5QNX7_9GAMM</name>
<keyword evidence="2" id="KW-0378">Hydrolase</keyword>
<dbReference type="SUPFAM" id="SSF56420">
    <property type="entry name" value="Peptide deformylase"/>
    <property type="match status" value="1"/>
</dbReference>
<dbReference type="GO" id="GO:0042586">
    <property type="term" value="F:peptide deformylase activity"/>
    <property type="evidence" value="ECO:0007669"/>
    <property type="project" value="UniProtKB-EC"/>
</dbReference>
<evidence type="ECO:0000256" key="1">
    <source>
        <dbReference type="ARBA" id="ARBA00010759"/>
    </source>
</evidence>
<keyword evidence="3" id="KW-1185">Reference proteome</keyword>
<dbReference type="InterPro" id="IPR036821">
    <property type="entry name" value="Peptide_deformylase_sf"/>
</dbReference>
<dbReference type="EMBL" id="LNXT01000013">
    <property type="protein sequence ID" value="KTC73734.1"/>
    <property type="molecule type" value="Genomic_DNA"/>
</dbReference>
<accession>A0ABR5QNX7</accession>
<gene>
    <name evidence="2" type="primary">def_1</name>
    <name evidence="2" type="ORF">Lbir_0996</name>
</gene>
<protein>
    <submittedName>
        <fullName evidence="2">Peptide deformylase</fullName>
        <ecNumber evidence="2">3.5.1.88</ecNumber>
    </submittedName>
</protein>
<evidence type="ECO:0000313" key="2">
    <source>
        <dbReference type="EMBL" id="KTC73734.1"/>
    </source>
</evidence>
<dbReference type="EC" id="3.5.1.88" evidence="2"/>
<organism evidence="2 3">
    <name type="scientific">Legionella birminghamensis</name>
    <dbReference type="NCBI Taxonomy" id="28083"/>
    <lineage>
        <taxon>Bacteria</taxon>
        <taxon>Pseudomonadati</taxon>
        <taxon>Pseudomonadota</taxon>
        <taxon>Gammaproteobacteria</taxon>
        <taxon>Legionellales</taxon>
        <taxon>Legionellaceae</taxon>
        <taxon>Legionella</taxon>
    </lineage>
</organism>
<proteinExistence type="inferred from homology"/>
<sequence length="189" mass="21376">FIVSPPLAYYAGETLFLNGAILREGYMVNPVITEVSQETQNFNHGCLSVPCPNRCAVTSPMTIRVTYLDPLDEMREHDVNYTGTDAVVLWHELTHIVSGKTYMDVTFEALPVNDLLQFYKLINNELRLRKTTAQKNIPELTVPPFHFSVRIDNGVPRLDSKVLEEIIPKISDETLMGLSNQAHCVLKSR</sequence>
<reference evidence="2 3" key="1">
    <citation type="submission" date="2015-11" db="EMBL/GenBank/DDBJ databases">
        <title>Genomic analysis of 38 Legionella species identifies large and diverse effector repertoires.</title>
        <authorList>
            <person name="Burstein D."/>
            <person name="Amaro F."/>
            <person name="Zusman T."/>
            <person name="Lifshitz Z."/>
            <person name="Cohen O."/>
            <person name="Gilbert J.A."/>
            <person name="Pupko T."/>
            <person name="Shuman H.A."/>
            <person name="Segal G."/>
        </authorList>
    </citation>
    <scope>NUCLEOTIDE SEQUENCE [LARGE SCALE GENOMIC DNA]</scope>
    <source>
        <strain evidence="2 3">CDC#1407-AL-14</strain>
    </source>
</reference>
<dbReference type="Proteomes" id="UP000054735">
    <property type="component" value="Unassembled WGS sequence"/>
</dbReference>
<dbReference type="Pfam" id="PF01327">
    <property type="entry name" value="Pep_deformylase"/>
    <property type="match status" value="1"/>
</dbReference>
<dbReference type="RefSeq" id="WP_237758986.1">
    <property type="nucleotide sequence ID" value="NZ_LNXT01000013.1"/>
</dbReference>
<dbReference type="Gene3D" id="3.90.45.10">
    <property type="entry name" value="Peptide deformylase"/>
    <property type="match status" value="1"/>
</dbReference>
<evidence type="ECO:0000313" key="3">
    <source>
        <dbReference type="Proteomes" id="UP000054735"/>
    </source>
</evidence>
<comment type="caution">
    <text evidence="2">The sequence shown here is derived from an EMBL/GenBank/DDBJ whole genome shotgun (WGS) entry which is preliminary data.</text>
</comment>
<feature type="non-terminal residue" evidence="2">
    <location>
        <position position="1"/>
    </location>
</feature>
<dbReference type="InterPro" id="IPR023635">
    <property type="entry name" value="Peptide_deformylase"/>
</dbReference>